<dbReference type="OrthoDB" id="7335480at2"/>
<evidence type="ECO:0000256" key="1">
    <source>
        <dbReference type="ARBA" id="ARBA00004418"/>
    </source>
</evidence>
<name>A0A4R5DF06_9BACT</name>
<dbReference type="Pfam" id="PF07940">
    <property type="entry name" value="Hepar_II_III_C"/>
    <property type="match status" value="1"/>
</dbReference>
<dbReference type="InterPro" id="IPR008929">
    <property type="entry name" value="Chondroitin_lyas"/>
</dbReference>
<dbReference type="PANTHER" id="PTHR39210">
    <property type="entry name" value="HEPARIN-SULFATE LYASE"/>
    <property type="match status" value="1"/>
</dbReference>
<keyword evidence="2" id="KW-0732">Signal</keyword>
<evidence type="ECO:0000259" key="5">
    <source>
        <dbReference type="Pfam" id="PF07940"/>
    </source>
</evidence>
<dbReference type="Gene3D" id="1.50.10.100">
    <property type="entry name" value="Chondroitin AC/alginate lyase"/>
    <property type="match status" value="1"/>
</dbReference>
<reference evidence="7 8" key="1">
    <citation type="submission" date="2019-03" db="EMBL/GenBank/DDBJ databases">
        <title>Dyadobacter AR-3-6 sp. nov., isolated from arctic soil.</title>
        <authorList>
            <person name="Chaudhary D.K."/>
        </authorList>
    </citation>
    <scope>NUCLEOTIDE SEQUENCE [LARGE SCALE GENOMIC DNA]</scope>
    <source>
        <strain evidence="7 8">AR-3-6</strain>
    </source>
</reference>
<proteinExistence type="predicted"/>
<keyword evidence="4 7" id="KW-0456">Lyase</keyword>
<dbReference type="AlphaFoldDB" id="A0A4R5DF06"/>
<sequence>MKNFIHYWRTAKYVLHEIRPFELIRNMGFRYVTFRLWFAFQKHTGLLKLRFPKHSDQQKFIILKSWQYLPVKFFFHKPFESAPFSHSFDELKKRVEALHNSNFQFFNSVWRPFKGWHIHPETGFEYGQTQHWSEISDFSTQAGDIKYIWEMSRFTFVYDLIRYDFHFQEDQSSSVLYKIENWIDSNPVNCGPNWKCSQEITFRVLNWTFALQYYKRSDRLTEELFEKIINSIHRQIQHVEQNINFSRIAVRNNHALTETLGLYLTGLLYPFFPESARWKEKGKSWFEEEIEYQIEEDGTFLQFSMNYHRVVIQLLTWSIGIAEANGEKWNEIIYDRARKSLHFLRTCQDDKTGWLPNYGNNDGALFFPSTEAHFRDYRPQLAALANVLACVWAREVRAREFRKPMPLSPCPTHFSFPQGGYYVLRDSGTITFLRCGSYKNRPFQADNLHIDIWVDGENIMRDAGSYRYNADKKWTGYFSGTASHNTVMLGDYDQMTKGPGFVWYDWIKKSKGEWRTEEGKIIFDGFFEGFRHLGKDIKHRRKMFKRAGELYWQVEDWIENAPDNLPVRQVWHPSETFFEKFTIQAFDKTGNEILPDVEQSWYSQFYGIKKECKQIVFSTPESYIKTVIRMH</sequence>
<protein>
    <submittedName>
        <fullName evidence="7">Alginate lyase family protein</fullName>
    </submittedName>
</protein>
<dbReference type="GO" id="GO:0042597">
    <property type="term" value="C:periplasmic space"/>
    <property type="evidence" value="ECO:0007669"/>
    <property type="project" value="UniProtKB-SubCell"/>
</dbReference>
<keyword evidence="3" id="KW-0574">Periplasm</keyword>
<evidence type="ECO:0000256" key="2">
    <source>
        <dbReference type="ARBA" id="ARBA00022729"/>
    </source>
</evidence>
<gene>
    <name evidence="7" type="ORF">E0F88_22690</name>
</gene>
<dbReference type="PANTHER" id="PTHR39210:SF1">
    <property type="entry name" value="HEPARIN-SULFATE LYASE"/>
    <property type="match status" value="1"/>
</dbReference>
<organism evidence="7 8">
    <name type="scientific">Dyadobacter psychrotolerans</name>
    <dbReference type="NCBI Taxonomy" id="2541721"/>
    <lineage>
        <taxon>Bacteria</taxon>
        <taxon>Pseudomonadati</taxon>
        <taxon>Bacteroidota</taxon>
        <taxon>Cytophagia</taxon>
        <taxon>Cytophagales</taxon>
        <taxon>Spirosomataceae</taxon>
        <taxon>Dyadobacter</taxon>
    </lineage>
</organism>
<dbReference type="Pfam" id="PF16889">
    <property type="entry name" value="Hepar_II_III_N"/>
    <property type="match status" value="1"/>
</dbReference>
<evidence type="ECO:0000256" key="4">
    <source>
        <dbReference type="ARBA" id="ARBA00023239"/>
    </source>
</evidence>
<evidence type="ECO:0000256" key="3">
    <source>
        <dbReference type="ARBA" id="ARBA00022764"/>
    </source>
</evidence>
<comment type="subcellular location">
    <subcellularLocation>
        <location evidence="1">Periplasm</location>
    </subcellularLocation>
</comment>
<evidence type="ECO:0000313" key="8">
    <source>
        <dbReference type="Proteomes" id="UP000294850"/>
    </source>
</evidence>
<feature type="domain" description="Heparin-sulfate lyase N-terminal" evidence="6">
    <location>
        <begin position="124"/>
        <end position="327"/>
    </location>
</feature>
<dbReference type="SUPFAM" id="SSF48230">
    <property type="entry name" value="Chondroitin AC/alginate lyase"/>
    <property type="match status" value="1"/>
</dbReference>
<dbReference type="InterPro" id="IPR031680">
    <property type="entry name" value="Hepar_II_III_N"/>
</dbReference>
<dbReference type="Gene3D" id="2.70.98.70">
    <property type="match status" value="1"/>
</dbReference>
<dbReference type="Proteomes" id="UP000294850">
    <property type="component" value="Unassembled WGS sequence"/>
</dbReference>
<accession>A0A4R5DF06</accession>
<feature type="domain" description="Heparinase II/III-like C-terminal" evidence="5">
    <location>
        <begin position="413"/>
        <end position="619"/>
    </location>
</feature>
<dbReference type="GO" id="GO:0016829">
    <property type="term" value="F:lyase activity"/>
    <property type="evidence" value="ECO:0007669"/>
    <property type="project" value="UniProtKB-KW"/>
</dbReference>
<dbReference type="InterPro" id="IPR012480">
    <property type="entry name" value="Hepar_II_III_C"/>
</dbReference>
<keyword evidence="8" id="KW-1185">Reference proteome</keyword>
<evidence type="ECO:0000313" key="7">
    <source>
        <dbReference type="EMBL" id="TDE12502.1"/>
    </source>
</evidence>
<comment type="caution">
    <text evidence="7">The sequence shown here is derived from an EMBL/GenBank/DDBJ whole genome shotgun (WGS) entry which is preliminary data.</text>
</comment>
<evidence type="ECO:0000259" key="6">
    <source>
        <dbReference type="Pfam" id="PF16889"/>
    </source>
</evidence>
<dbReference type="RefSeq" id="WP_131960569.1">
    <property type="nucleotide sequence ID" value="NZ_SMFL01000009.1"/>
</dbReference>
<dbReference type="EMBL" id="SMFL01000009">
    <property type="protein sequence ID" value="TDE12502.1"/>
    <property type="molecule type" value="Genomic_DNA"/>
</dbReference>